<dbReference type="AlphaFoldDB" id="A0A7W7ZF61"/>
<dbReference type="EMBL" id="JACHIP010000004">
    <property type="protein sequence ID" value="MBB5058810.1"/>
    <property type="molecule type" value="Genomic_DNA"/>
</dbReference>
<evidence type="ECO:0000313" key="1">
    <source>
        <dbReference type="EMBL" id="MBB5058810.1"/>
    </source>
</evidence>
<keyword evidence="2" id="KW-1185">Reference proteome</keyword>
<organism evidence="1 2">
    <name type="scientific">Granulicella aggregans</name>
    <dbReference type="NCBI Taxonomy" id="474949"/>
    <lineage>
        <taxon>Bacteria</taxon>
        <taxon>Pseudomonadati</taxon>
        <taxon>Acidobacteriota</taxon>
        <taxon>Terriglobia</taxon>
        <taxon>Terriglobales</taxon>
        <taxon>Acidobacteriaceae</taxon>
        <taxon>Granulicella</taxon>
    </lineage>
</organism>
<dbReference type="RefSeq" id="WP_184219057.1">
    <property type="nucleotide sequence ID" value="NZ_JACHIP010000004.1"/>
</dbReference>
<name>A0A7W7ZF61_9BACT</name>
<protein>
    <submittedName>
        <fullName evidence="1">Uncharacterized protein</fullName>
    </submittedName>
</protein>
<evidence type="ECO:0000313" key="2">
    <source>
        <dbReference type="Proteomes" id="UP000540989"/>
    </source>
</evidence>
<proteinExistence type="predicted"/>
<accession>A0A7W7ZF61</accession>
<gene>
    <name evidence="1" type="ORF">HDF16_003524</name>
</gene>
<dbReference type="Proteomes" id="UP000540989">
    <property type="component" value="Unassembled WGS sequence"/>
</dbReference>
<sequence>MSDDIQHRQLASVHDRPLLLPTSQQLKILVFLSCVLYCAESIAQSGRQKLPEPGGTDQTLNAILDRLEPNVLDYRRSIPNLFCTEKAEIVRVAPREGSGIDPSANVPWDPSSTVEVSQRRESTFRMQRLSPEGTAGIFEESRVVNLVDGKPPTKTNTSEASLAIVYGVFSNGLNILSKEGMACYAFSIHSQKKNEIQVDFADRPDKERGTNCAKEEKASGRIFVDSAFMHVTRIVTRVPHRQLVPGLFGSWEWSEEFAPVKLSNREFWLPSNIHSRSASDDRVHVWKLTAHYGEYRLFHADARIVPSN</sequence>
<comment type="caution">
    <text evidence="1">The sequence shown here is derived from an EMBL/GenBank/DDBJ whole genome shotgun (WGS) entry which is preliminary data.</text>
</comment>
<reference evidence="1 2" key="1">
    <citation type="submission" date="2020-08" db="EMBL/GenBank/DDBJ databases">
        <title>Genomic Encyclopedia of Type Strains, Phase IV (KMG-V): Genome sequencing to study the core and pangenomes of soil and plant-associated prokaryotes.</title>
        <authorList>
            <person name="Whitman W."/>
        </authorList>
    </citation>
    <scope>NUCLEOTIDE SEQUENCE [LARGE SCALE GENOMIC DNA]</scope>
    <source>
        <strain evidence="1 2">M8UP14</strain>
    </source>
</reference>